<dbReference type="EMBL" id="CP046565">
    <property type="protein sequence ID" value="QJD30096.1"/>
    <property type="molecule type" value="Genomic_DNA"/>
</dbReference>
<gene>
    <name evidence="2" type="ORF">GNH96_09010</name>
</gene>
<proteinExistence type="predicted"/>
<evidence type="ECO:0000259" key="1">
    <source>
        <dbReference type="Pfam" id="PF08765"/>
    </source>
</evidence>
<keyword evidence="3" id="KW-1185">Reference proteome</keyword>
<dbReference type="InterPro" id="IPR009057">
    <property type="entry name" value="Homeodomain-like_sf"/>
</dbReference>
<sequence>MLRVNLSDSHPLVQTVGWEAARNIADEFGGERLEIPKGDGYWRHVRNQRMRRERAQGATRAELAARYHLTERQVTNILREGNSARTQTGFDW</sequence>
<evidence type="ECO:0000313" key="3">
    <source>
        <dbReference type="Proteomes" id="UP000503004"/>
    </source>
</evidence>
<evidence type="ECO:0000313" key="2">
    <source>
        <dbReference type="EMBL" id="QJD30096.1"/>
    </source>
</evidence>
<name>A0A858Q8R5_9GAMM</name>
<accession>A0A858Q8R5</accession>
<dbReference type="AlphaFoldDB" id="A0A858Q8R5"/>
<dbReference type="SUPFAM" id="SSF46689">
    <property type="entry name" value="Homeodomain-like"/>
    <property type="match status" value="1"/>
</dbReference>
<organism evidence="2 3">
    <name type="scientific">Methylococcus geothermalis</name>
    <dbReference type="NCBI Taxonomy" id="2681310"/>
    <lineage>
        <taxon>Bacteria</taxon>
        <taxon>Pseudomonadati</taxon>
        <taxon>Pseudomonadota</taxon>
        <taxon>Gammaproteobacteria</taxon>
        <taxon>Methylococcales</taxon>
        <taxon>Methylococcaceae</taxon>
        <taxon>Methylococcus</taxon>
    </lineage>
</organism>
<dbReference type="Proteomes" id="UP000503004">
    <property type="component" value="Chromosome"/>
</dbReference>
<dbReference type="InterPro" id="IPR014875">
    <property type="entry name" value="Mor_transcription_activator"/>
</dbReference>
<protein>
    <recommendedName>
        <fullName evidence="1">Mor transcription activator domain-containing protein</fullName>
    </recommendedName>
</protein>
<reference evidence="3" key="1">
    <citation type="submission" date="2019-12" db="EMBL/GenBank/DDBJ databases">
        <authorList>
            <person name="Awala S.I."/>
            <person name="Rhee S.K."/>
        </authorList>
    </citation>
    <scope>NUCLEOTIDE SEQUENCE [LARGE SCALE GENOMIC DNA]</scope>
    <source>
        <strain evidence="3">IM1</strain>
    </source>
</reference>
<feature type="domain" description="Mor transcription activator" evidence="1">
    <location>
        <begin position="12"/>
        <end position="83"/>
    </location>
</feature>
<dbReference type="KEGG" id="metu:GNH96_09010"/>
<dbReference type="Gene3D" id="1.10.10.60">
    <property type="entry name" value="Homeodomain-like"/>
    <property type="match status" value="1"/>
</dbReference>
<dbReference type="Pfam" id="PF08765">
    <property type="entry name" value="Mor"/>
    <property type="match status" value="1"/>
</dbReference>